<evidence type="ECO:0000256" key="5">
    <source>
        <dbReference type="ARBA" id="ARBA00023136"/>
    </source>
</evidence>
<evidence type="ECO:0000256" key="7">
    <source>
        <dbReference type="SAM" id="Phobius"/>
    </source>
</evidence>
<accession>A0A167X764</accession>
<dbReference type="GO" id="GO:0022857">
    <property type="term" value="F:transmembrane transporter activity"/>
    <property type="evidence" value="ECO:0007669"/>
    <property type="project" value="InterPro"/>
</dbReference>
<dbReference type="AlphaFoldDB" id="A0A167X764"/>
<dbReference type="GO" id="GO:0005886">
    <property type="term" value="C:plasma membrane"/>
    <property type="evidence" value="ECO:0007669"/>
    <property type="project" value="TreeGrafter"/>
</dbReference>
<feature type="transmembrane region" description="Helical" evidence="7">
    <location>
        <begin position="231"/>
        <end position="249"/>
    </location>
</feature>
<dbReference type="Proteomes" id="UP000076449">
    <property type="component" value="Chromosome I"/>
</dbReference>
<feature type="transmembrane region" description="Helical" evidence="7">
    <location>
        <begin position="102"/>
        <end position="121"/>
    </location>
</feature>
<dbReference type="InterPro" id="IPR011701">
    <property type="entry name" value="MFS"/>
</dbReference>
<gene>
    <name evidence="9" type="ORF">EN45_026460</name>
</gene>
<comment type="subcellular location">
    <subcellularLocation>
        <location evidence="1">Membrane</location>
        <topology evidence="1">Multi-pass membrane protein</topology>
    </subcellularLocation>
</comment>
<dbReference type="SUPFAM" id="SSF103473">
    <property type="entry name" value="MFS general substrate transporter"/>
    <property type="match status" value="1"/>
</dbReference>
<keyword evidence="3 7" id="KW-0812">Transmembrane</keyword>
<evidence type="ECO:0000313" key="9">
    <source>
        <dbReference type="EMBL" id="KZN92488.1"/>
    </source>
</evidence>
<feature type="region of interest" description="Disordered" evidence="6">
    <location>
        <begin position="580"/>
        <end position="605"/>
    </location>
</feature>
<dbReference type="PROSITE" id="PS50850">
    <property type="entry name" value="MFS"/>
    <property type="match status" value="1"/>
</dbReference>
<feature type="transmembrane region" description="Helical" evidence="7">
    <location>
        <begin position="337"/>
        <end position="357"/>
    </location>
</feature>
<evidence type="ECO:0000256" key="3">
    <source>
        <dbReference type="ARBA" id="ARBA00022692"/>
    </source>
</evidence>
<evidence type="ECO:0000256" key="1">
    <source>
        <dbReference type="ARBA" id="ARBA00004141"/>
    </source>
</evidence>
<protein>
    <submittedName>
        <fullName evidence="9">Putative transporter</fullName>
    </submittedName>
</protein>
<keyword evidence="5 7" id="KW-0472">Membrane</keyword>
<evidence type="ECO:0000256" key="4">
    <source>
        <dbReference type="ARBA" id="ARBA00022989"/>
    </source>
</evidence>
<feature type="domain" description="Major facilitator superfamily (MFS) profile" evidence="8">
    <location>
        <begin position="68"/>
        <end position="571"/>
    </location>
</feature>
<feature type="transmembrane region" description="Helical" evidence="7">
    <location>
        <begin position="400"/>
        <end position="419"/>
    </location>
</feature>
<evidence type="ECO:0000256" key="2">
    <source>
        <dbReference type="ARBA" id="ARBA00007520"/>
    </source>
</evidence>
<dbReference type="PANTHER" id="PTHR23501:SF102">
    <property type="entry name" value="DRUG TRANSPORTER, PUTATIVE (AFU_ORTHOLOGUE AFUA_3G08530)-RELATED"/>
    <property type="match status" value="1"/>
</dbReference>
<feature type="transmembrane region" description="Helical" evidence="7">
    <location>
        <begin position="369"/>
        <end position="393"/>
    </location>
</feature>
<dbReference type="InterPro" id="IPR020846">
    <property type="entry name" value="MFS_dom"/>
</dbReference>
<feature type="transmembrane region" description="Helical" evidence="7">
    <location>
        <begin position="190"/>
        <end position="211"/>
    </location>
</feature>
<dbReference type="Gene3D" id="1.20.1720.10">
    <property type="entry name" value="Multidrug resistance protein D"/>
    <property type="match status" value="1"/>
</dbReference>
<proteinExistence type="inferred from homology"/>
<sequence length="605" mass="63590">MSKALGLARVSSSINPKNIVNNRAPLARANVPNAAVDNANAAPARAPSGSSEQATESPRLSSANIAWTMMSLCLSVLLSALDLTIVTPAIPAIVGSFQSAAGYTWVGGAYTLAYAAVTPVWGSVSDIWGRKPIMLIAVAIFLVGSLVCALAPKMNALIVGRAIQGLGGSGMGIMVNIVVSDMFSLRDRGLYLAITSLVWAVGSAIGPVLGAGDGVFGSIVRRSTSYDGPKLSQPTVPVGAVSFLVLLFFKRVQSPRTPIAAGLKVIDWTGSVLIVGGALMVLLALEFGDVVYSWSSATVICLLIFGTAVMALFVVNEWKIAKNPIIPLWLFASPSKVAPYVVFACNSYVFIGQAYYLPLYAQSALAATALMSGLYLLPLIVSCALAAAAAGIFMQRTGKYLPVMYIAQGFLVLGSGLLISLKFESNITKLVIFQILVGIGVGMNIEAPILAAQAAAGVRDTAAVTATMGFVRSLSTAISVVVGGVVFQNEMNAKNGELASRLGSDSSLANIFNGDNAASSVEKISTVGLNVDQQVLVRKTYFEALRMVWVMYVAFAGLATILNLFVRARKLRSENEGAVLGVDRSRQEDSRTNGVTEMELNDQHD</sequence>
<dbReference type="InterPro" id="IPR036259">
    <property type="entry name" value="MFS_trans_sf"/>
</dbReference>
<feature type="transmembrane region" description="Helical" evidence="7">
    <location>
        <begin position="547"/>
        <end position="566"/>
    </location>
</feature>
<evidence type="ECO:0000256" key="6">
    <source>
        <dbReference type="SAM" id="MobiDB-lite"/>
    </source>
</evidence>
<dbReference type="Pfam" id="PF07690">
    <property type="entry name" value="MFS_1"/>
    <property type="match status" value="1"/>
</dbReference>
<feature type="transmembrane region" description="Helical" evidence="7">
    <location>
        <begin position="158"/>
        <end position="178"/>
    </location>
</feature>
<dbReference type="EMBL" id="CM002798">
    <property type="protein sequence ID" value="KZN92488.1"/>
    <property type="molecule type" value="Genomic_DNA"/>
</dbReference>
<keyword evidence="4 7" id="KW-1133">Transmembrane helix</keyword>
<feature type="transmembrane region" description="Helical" evidence="7">
    <location>
        <begin position="261"/>
        <end position="285"/>
    </location>
</feature>
<comment type="similarity">
    <text evidence="2">Belongs to the major facilitator superfamily. TCR/Tet family.</text>
</comment>
<feature type="transmembrane region" description="Helical" evidence="7">
    <location>
        <begin position="65"/>
        <end position="90"/>
    </location>
</feature>
<organism evidence="9">
    <name type="scientific">Penicillium chrysogenum</name>
    <name type="common">Penicillium notatum</name>
    <dbReference type="NCBI Taxonomy" id="5076"/>
    <lineage>
        <taxon>Eukaryota</taxon>
        <taxon>Fungi</taxon>
        <taxon>Dikarya</taxon>
        <taxon>Ascomycota</taxon>
        <taxon>Pezizomycotina</taxon>
        <taxon>Eurotiomycetes</taxon>
        <taxon>Eurotiomycetidae</taxon>
        <taxon>Eurotiales</taxon>
        <taxon>Aspergillaceae</taxon>
        <taxon>Penicillium</taxon>
        <taxon>Penicillium chrysogenum species complex</taxon>
    </lineage>
</organism>
<feature type="transmembrane region" description="Helical" evidence="7">
    <location>
        <begin position="291"/>
        <end position="316"/>
    </location>
</feature>
<reference evidence="9" key="1">
    <citation type="journal article" date="2014" name="Genome Announc.">
        <title>Complete sequencing and chromosome-scale genome assembly of the industrial progenitor strain P2niaD18 from the penicillin producer Penicillium chrysogenum.</title>
        <authorList>
            <person name="Specht T."/>
            <person name="Dahlmann T.A."/>
            <person name="Zadra I."/>
            <person name="Kurnsteiner H."/>
            <person name="Kuck U."/>
        </authorList>
    </citation>
    <scope>NUCLEOTIDE SEQUENCE [LARGE SCALE GENOMIC DNA]</scope>
    <source>
        <strain evidence="9">P2niaD18</strain>
    </source>
</reference>
<evidence type="ECO:0000259" key="8">
    <source>
        <dbReference type="PROSITE" id="PS50850"/>
    </source>
</evidence>
<feature type="transmembrane region" description="Helical" evidence="7">
    <location>
        <begin position="431"/>
        <end position="451"/>
    </location>
</feature>
<feature type="transmembrane region" description="Helical" evidence="7">
    <location>
        <begin position="463"/>
        <end position="487"/>
    </location>
</feature>
<feature type="transmembrane region" description="Helical" evidence="7">
    <location>
        <begin position="133"/>
        <end position="152"/>
    </location>
</feature>
<name>A0A167X764_PENCH</name>
<dbReference type="Gene3D" id="1.20.1250.20">
    <property type="entry name" value="MFS general substrate transporter like domains"/>
    <property type="match status" value="1"/>
</dbReference>
<dbReference type="PANTHER" id="PTHR23501">
    <property type="entry name" value="MAJOR FACILITATOR SUPERFAMILY"/>
    <property type="match status" value="1"/>
</dbReference>